<gene>
    <name evidence="2" type="ORF">BpHYR1_021003</name>
</gene>
<feature type="non-terminal residue" evidence="2">
    <location>
        <position position="1"/>
    </location>
</feature>
<evidence type="ECO:0000313" key="2">
    <source>
        <dbReference type="EMBL" id="RNA41552.1"/>
    </source>
</evidence>
<comment type="caution">
    <text evidence="2">The sequence shown here is derived from an EMBL/GenBank/DDBJ whole genome shotgun (WGS) entry which is preliminary data.</text>
</comment>
<dbReference type="GO" id="GO:0005737">
    <property type="term" value="C:cytoplasm"/>
    <property type="evidence" value="ECO:0007669"/>
    <property type="project" value="TreeGrafter"/>
</dbReference>
<dbReference type="InterPro" id="IPR037386">
    <property type="entry name" value="CCDC40"/>
</dbReference>
<accession>A0A3M7T0N4</accession>
<dbReference type="AlphaFoldDB" id="A0A3M7T0N4"/>
<evidence type="ECO:0000256" key="1">
    <source>
        <dbReference type="SAM" id="Coils"/>
    </source>
</evidence>
<dbReference type="GO" id="GO:0035082">
    <property type="term" value="P:axoneme assembly"/>
    <property type="evidence" value="ECO:0007669"/>
    <property type="project" value="InterPro"/>
</dbReference>
<dbReference type="EMBL" id="REGN01000484">
    <property type="protein sequence ID" value="RNA41552.1"/>
    <property type="molecule type" value="Genomic_DNA"/>
</dbReference>
<evidence type="ECO:0000313" key="3">
    <source>
        <dbReference type="Proteomes" id="UP000276133"/>
    </source>
</evidence>
<name>A0A3M7T0N4_BRAPC</name>
<keyword evidence="3" id="KW-1185">Reference proteome</keyword>
<dbReference type="PANTHER" id="PTHR16275:SF8">
    <property type="entry name" value="COILED-COIL DOMAIN-CONTAINING PROTEIN 40"/>
    <property type="match status" value="1"/>
</dbReference>
<dbReference type="OrthoDB" id="188741at2759"/>
<sequence>AQKQKFDSTLAEIESYKKSIIKEQEKNENLTLMINTRKSEHKNLDKSLKLNKEKKDVLQQEFSAFDRALKETVGQLNSVNAEKAQTTYTLGQHQREIENLNQEKVKLDDEIFKKLQDKLTADKAAQYTDKLRKEQNEKLRDMERTLVKLENDIAKAKLDALQTKTINEAHEREVKMLQNEIDDKNKIITKSESEIRQRVLIIEHKQGQIDLYNKKIDALIEKAGGVELGPLEVEEKNLNREIDDLITKIMELEQKWLREQNELVKLVKDRQNKQIGLKNQKDNFIVLTTKKMRIESKCGF</sequence>
<organism evidence="2 3">
    <name type="scientific">Brachionus plicatilis</name>
    <name type="common">Marine rotifer</name>
    <name type="synonym">Brachionus muelleri</name>
    <dbReference type="NCBI Taxonomy" id="10195"/>
    <lineage>
        <taxon>Eukaryota</taxon>
        <taxon>Metazoa</taxon>
        <taxon>Spiralia</taxon>
        <taxon>Gnathifera</taxon>
        <taxon>Rotifera</taxon>
        <taxon>Eurotatoria</taxon>
        <taxon>Monogononta</taxon>
        <taxon>Pseudotrocha</taxon>
        <taxon>Ploima</taxon>
        <taxon>Brachionidae</taxon>
        <taxon>Brachionus</taxon>
    </lineage>
</organism>
<dbReference type="Proteomes" id="UP000276133">
    <property type="component" value="Unassembled WGS sequence"/>
</dbReference>
<dbReference type="STRING" id="10195.A0A3M7T0N4"/>
<reference evidence="2 3" key="1">
    <citation type="journal article" date="2018" name="Sci. Rep.">
        <title>Genomic signatures of local adaptation to the degree of environmental predictability in rotifers.</title>
        <authorList>
            <person name="Franch-Gras L."/>
            <person name="Hahn C."/>
            <person name="Garcia-Roger E.M."/>
            <person name="Carmona M.J."/>
            <person name="Serra M."/>
            <person name="Gomez A."/>
        </authorList>
    </citation>
    <scope>NUCLEOTIDE SEQUENCE [LARGE SCALE GENOMIC DNA]</scope>
    <source>
        <strain evidence="2">HYR1</strain>
    </source>
</reference>
<feature type="coiled-coil region" evidence="1">
    <location>
        <begin position="83"/>
        <end position="262"/>
    </location>
</feature>
<proteinExistence type="predicted"/>
<keyword evidence="1" id="KW-0175">Coiled coil</keyword>
<protein>
    <submittedName>
        <fullName evidence="2">Coiled-coil domain-containing 40</fullName>
    </submittedName>
</protein>
<dbReference type="PANTHER" id="PTHR16275">
    <property type="entry name" value="COILED-COIL DOMAIN-CONTAINING PROTEIN 40"/>
    <property type="match status" value="1"/>
</dbReference>